<evidence type="ECO:0000313" key="2">
    <source>
        <dbReference type="EMBL" id="KAK9909487.1"/>
    </source>
</evidence>
<dbReference type="InterPro" id="IPR011047">
    <property type="entry name" value="Quinoprotein_ADH-like_sf"/>
</dbReference>
<organism evidence="2 3">
    <name type="scientific">Coccomyxa subellipsoidea</name>
    <dbReference type="NCBI Taxonomy" id="248742"/>
    <lineage>
        <taxon>Eukaryota</taxon>
        <taxon>Viridiplantae</taxon>
        <taxon>Chlorophyta</taxon>
        <taxon>core chlorophytes</taxon>
        <taxon>Trebouxiophyceae</taxon>
        <taxon>Trebouxiophyceae incertae sedis</taxon>
        <taxon>Coccomyxaceae</taxon>
        <taxon>Coccomyxa</taxon>
    </lineage>
</organism>
<keyword evidence="3" id="KW-1185">Reference proteome</keyword>
<evidence type="ECO:0008006" key="4">
    <source>
        <dbReference type="Google" id="ProtNLM"/>
    </source>
</evidence>
<evidence type="ECO:0000313" key="3">
    <source>
        <dbReference type="Proteomes" id="UP001491310"/>
    </source>
</evidence>
<dbReference type="PANTHER" id="PTHR16220:SF0">
    <property type="entry name" value="WD REPEAT-CONTAINING PROTEIN WRAP73"/>
    <property type="match status" value="1"/>
</dbReference>
<protein>
    <recommendedName>
        <fullName evidence="4">WD40 repeat-like protein</fullName>
    </recommendedName>
</protein>
<reference evidence="2 3" key="1">
    <citation type="journal article" date="2024" name="Nat. Commun.">
        <title>Phylogenomics reveals the evolutionary origins of lichenization in chlorophyte algae.</title>
        <authorList>
            <person name="Puginier C."/>
            <person name="Libourel C."/>
            <person name="Otte J."/>
            <person name="Skaloud P."/>
            <person name="Haon M."/>
            <person name="Grisel S."/>
            <person name="Petersen M."/>
            <person name="Berrin J.G."/>
            <person name="Delaux P.M."/>
            <person name="Dal Grande F."/>
            <person name="Keller J."/>
        </authorList>
    </citation>
    <scope>NUCLEOTIDE SEQUENCE [LARGE SCALE GENOMIC DNA]</scope>
    <source>
        <strain evidence="2 3">SAG 216-7</strain>
    </source>
</reference>
<feature type="region of interest" description="Disordered" evidence="1">
    <location>
        <begin position="280"/>
        <end position="314"/>
    </location>
</feature>
<dbReference type="SUPFAM" id="SSF50998">
    <property type="entry name" value="Quinoprotein alcohol dehydrogenase-like"/>
    <property type="match status" value="1"/>
</dbReference>
<dbReference type="SMART" id="SM00320">
    <property type="entry name" value="WD40"/>
    <property type="match status" value="4"/>
</dbReference>
<dbReference type="InterPro" id="IPR011659">
    <property type="entry name" value="WD40"/>
</dbReference>
<gene>
    <name evidence="2" type="ORF">WJX75_003018</name>
</gene>
<evidence type="ECO:0000256" key="1">
    <source>
        <dbReference type="SAM" id="MobiDB-lite"/>
    </source>
</evidence>
<dbReference type="InterPro" id="IPR052778">
    <property type="entry name" value="Centrosome-WD_assoc"/>
</dbReference>
<sequence>MDFSEAYRYSGSIPAYSPDGKYLATAEDYKLVVRDVDTLQVVQLYSCLDRIKHLEWCCRSEYVLCGLTQRPIVQIWSVKDSEWTCKIDEGPAGINAPRWSPDGQSIILVADFQIRMTIWSLVNRTCLHINGPKFADRGVGFSPDGSLMALLERHDCKDFLSLFAAKDWRPLAHVALPTQDAAGLAFSPDGTCFAVWDSALEFQVLVYGLDGSCLASHRAHTDGLGIKSVAWSSTGQLLAVGTYEQEVRLLDNETWEPCAQLAHCEVVPDSEQLVVYEEVEDPPPRTAPAAHSQPPPRLTAKARPRPGGSVIPGKAAQGKRVSIVASSRAPPAEACPVEGPRVDTKSHYIVQTLPARLRNVKPPLDKPNPKIGIGRLEWSADGKYLATRNDNMAGAVWVWDASRLDLVAVLQQACGVRDMAWNPRSCQLAIVSATSRIFIWSPAGASCMHIPHRTFAALDVRWNKDGASLLVADRDRFCCAYAST</sequence>
<dbReference type="Pfam" id="PF00400">
    <property type="entry name" value="WD40"/>
    <property type="match status" value="1"/>
</dbReference>
<dbReference type="Pfam" id="PF07676">
    <property type="entry name" value="PD40"/>
    <property type="match status" value="1"/>
</dbReference>
<name>A0ABR2YRQ8_9CHLO</name>
<proteinExistence type="predicted"/>
<comment type="caution">
    <text evidence="2">The sequence shown here is derived from an EMBL/GenBank/DDBJ whole genome shotgun (WGS) entry which is preliminary data.</text>
</comment>
<dbReference type="InterPro" id="IPR015943">
    <property type="entry name" value="WD40/YVTN_repeat-like_dom_sf"/>
</dbReference>
<accession>A0ABR2YRQ8</accession>
<dbReference type="EMBL" id="JALJOT010000006">
    <property type="protein sequence ID" value="KAK9909487.1"/>
    <property type="molecule type" value="Genomic_DNA"/>
</dbReference>
<dbReference type="PANTHER" id="PTHR16220">
    <property type="entry name" value="WD REPEAT PROTEIN 8-RELATED"/>
    <property type="match status" value="1"/>
</dbReference>
<dbReference type="Proteomes" id="UP001491310">
    <property type="component" value="Unassembled WGS sequence"/>
</dbReference>
<dbReference type="Gene3D" id="2.130.10.10">
    <property type="entry name" value="YVTN repeat-like/Quinoprotein amine dehydrogenase"/>
    <property type="match status" value="3"/>
</dbReference>
<dbReference type="InterPro" id="IPR001680">
    <property type="entry name" value="WD40_rpt"/>
</dbReference>